<evidence type="ECO:0000259" key="8">
    <source>
        <dbReference type="SMART" id="SM01005"/>
    </source>
</evidence>
<comment type="similarity">
    <text evidence="5">Belongs to the alanine racemase family.</text>
</comment>
<feature type="domain" description="Alanine racemase C-terminal" evidence="8">
    <location>
        <begin position="252"/>
        <end position="380"/>
    </location>
</feature>
<keyword evidence="4 5" id="KW-0413">Isomerase</keyword>
<dbReference type="InterPro" id="IPR001608">
    <property type="entry name" value="Ala_racemase_N"/>
</dbReference>
<dbReference type="FunFam" id="2.40.37.10:FF:000006">
    <property type="entry name" value="Alanine racemase"/>
    <property type="match status" value="1"/>
</dbReference>
<reference evidence="10 11" key="1">
    <citation type="submission" date="2018-08" db="EMBL/GenBank/DDBJ databases">
        <title>A genome reference for cultivated species of the human gut microbiota.</title>
        <authorList>
            <person name="Zou Y."/>
            <person name="Xue W."/>
            <person name="Luo G."/>
        </authorList>
    </citation>
    <scope>NUCLEOTIDE SEQUENCE [LARGE SCALE GENOMIC DNA]</scope>
    <source>
        <strain evidence="10 11">TM04-30</strain>
    </source>
</reference>
<dbReference type="Gene3D" id="3.20.20.10">
    <property type="entry name" value="Alanine racemase"/>
    <property type="match status" value="1"/>
</dbReference>
<feature type="active site" description="Proton acceptor; specific for D-alanine" evidence="5">
    <location>
        <position position="43"/>
    </location>
</feature>
<evidence type="ECO:0000256" key="6">
    <source>
        <dbReference type="PIRSR" id="PIRSR600821-50"/>
    </source>
</evidence>
<dbReference type="InterPro" id="IPR029066">
    <property type="entry name" value="PLP-binding_barrel"/>
</dbReference>
<feature type="modified residue" description="N6-(pyridoxal phosphate)lysine" evidence="5 6">
    <location>
        <position position="43"/>
    </location>
</feature>
<dbReference type="GO" id="GO:0005829">
    <property type="term" value="C:cytosol"/>
    <property type="evidence" value="ECO:0007669"/>
    <property type="project" value="TreeGrafter"/>
</dbReference>
<dbReference type="InterPro" id="IPR009006">
    <property type="entry name" value="Ala_racemase/Decarboxylase_C"/>
</dbReference>
<evidence type="ECO:0000313" key="9">
    <source>
        <dbReference type="EMBL" id="MDC1793208.1"/>
    </source>
</evidence>
<dbReference type="Proteomes" id="UP001215818">
    <property type="component" value="Unassembled WGS sequence"/>
</dbReference>
<comment type="caution">
    <text evidence="10">The sequence shown here is derived from an EMBL/GenBank/DDBJ whole genome shotgun (WGS) entry which is preliminary data.</text>
</comment>
<feature type="binding site" evidence="5 7">
    <location>
        <position position="137"/>
    </location>
    <ligand>
        <name>substrate</name>
    </ligand>
</feature>
<evidence type="ECO:0000256" key="7">
    <source>
        <dbReference type="PIRSR" id="PIRSR600821-52"/>
    </source>
</evidence>
<evidence type="ECO:0000313" key="12">
    <source>
        <dbReference type="Proteomes" id="UP001215818"/>
    </source>
</evidence>
<comment type="pathway">
    <text evidence="5">Amino-acid biosynthesis; D-alanine biosynthesis; D-alanine from L-alanine: step 1/1.</text>
</comment>
<organism evidence="10 11">
    <name type="scientific">Bacteroides uniformis</name>
    <dbReference type="NCBI Taxonomy" id="820"/>
    <lineage>
        <taxon>Bacteria</taxon>
        <taxon>Pseudomonadati</taxon>
        <taxon>Bacteroidota</taxon>
        <taxon>Bacteroidia</taxon>
        <taxon>Bacteroidales</taxon>
        <taxon>Bacteroidaceae</taxon>
        <taxon>Bacteroides</taxon>
    </lineage>
</organism>
<reference evidence="9 12" key="2">
    <citation type="submission" date="2022-10" db="EMBL/GenBank/DDBJ databases">
        <title>Human gut microbiome strain richness.</title>
        <authorList>
            <person name="Chen-Liaw A."/>
        </authorList>
    </citation>
    <scope>NUCLEOTIDE SEQUENCE [LARGE SCALE GENOMIC DNA]</scope>
    <source>
        <strain evidence="9 12">D53st1_B1_D53t1_180928</strain>
    </source>
</reference>
<protein>
    <recommendedName>
        <fullName evidence="5">Alanine racemase</fullName>
        <ecNumber evidence="5">5.1.1.1</ecNumber>
    </recommendedName>
</protein>
<accession>A0A8B2Z2G4</accession>
<dbReference type="InterPro" id="IPR020622">
    <property type="entry name" value="Ala_racemase_pyridoxalP-BS"/>
</dbReference>
<evidence type="ECO:0000256" key="1">
    <source>
        <dbReference type="ARBA" id="ARBA00000316"/>
    </source>
</evidence>
<dbReference type="Pfam" id="PF00842">
    <property type="entry name" value="Ala_racemase_C"/>
    <property type="match status" value="1"/>
</dbReference>
<dbReference type="InterPro" id="IPR011079">
    <property type="entry name" value="Ala_racemase_C"/>
</dbReference>
<gene>
    <name evidence="10" type="primary">alr</name>
    <name evidence="10" type="ORF">DXD40_08110</name>
    <name evidence="9" type="ORF">POY73_03550</name>
</gene>
<evidence type="ECO:0000256" key="5">
    <source>
        <dbReference type="HAMAP-Rule" id="MF_01201"/>
    </source>
</evidence>
<dbReference type="AlphaFoldDB" id="A0A8B2Z2G4"/>
<comment type="function">
    <text evidence="5">Catalyzes the interconversion of L-alanine and D-alanine. May also act on other amino acids.</text>
</comment>
<dbReference type="GO" id="GO:0030632">
    <property type="term" value="P:D-alanine biosynthetic process"/>
    <property type="evidence" value="ECO:0007669"/>
    <property type="project" value="UniProtKB-UniRule"/>
</dbReference>
<dbReference type="HAMAP" id="MF_01201">
    <property type="entry name" value="Ala_racemase"/>
    <property type="match status" value="1"/>
</dbReference>
<evidence type="ECO:0000256" key="4">
    <source>
        <dbReference type="ARBA" id="ARBA00023235"/>
    </source>
</evidence>
<dbReference type="EC" id="5.1.1.1" evidence="5"/>
<sequence length="380" mass="41849">MEVRIDQSEKRSWLEINLAQIRRNYKIFKKNIPEKTLVIAVIKADAYGHGDSIIANALTGLGVNFFAVSNIDEAVGLRNAGILCDILILGYSSPIYAKQLAALDLTQTIVSEEYAEALVATGYKIKCHFAIDTGMNRIGINSNSLEASSIIRKYANKLNVQGIFTHLCVADSEDPADIEFTQNQLNTFKIVADSISNLKLSYIHCLNSAGGLRYINQSNIHDSIGKIVRLGIVLYGLKPDSSVALPKGIKPAITWKSVISMVKKIKKGETVGYGRTYVAERDSIIATVTTGYADGYNRKLSNKGFILINGHKAPIVGRICMDQTLIDVTDVPEVRMGDIVILLGESKGFHYDADDMAKDLDTIGYEIMCGISKRVQRFYI</sequence>
<comment type="cofactor">
    <cofactor evidence="2 5 6">
        <name>pyridoxal 5'-phosphate</name>
        <dbReference type="ChEBI" id="CHEBI:597326"/>
    </cofactor>
</comment>
<dbReference type="SUPFAM" id="SSF50621">
    <property type="entry name" value="Alanine racemase C-terminal domain-like"/>
    <property type="match status" value="1"/>
</dbReference>
<dbReference type="SUPFAM" id="SSF51419">
    <property type="entry name" value="PLP-binding barrel"/>
    <property type="match status" value="1"/>
</dbReference>
<dbReference type="UniPathway" id="UPA00042">
    <property type="reaction ID" value="UER00497"/>
</dbReference>
<feature type="binding site" evidence="5 7">
    <location>
        <position position="321"/>
    </location>
    <ligand>
        <name>substrate</name>
    </ligand>
</feature>
<evidence type="ECO:0000313" key="11">
    <source>
        <dbReference type="Proteomes" id="UP000260844"/>
    </source>
</evidence>
<dbReference type="Pfam" id="PF01168">
    <property type="entry name" value="Ala_racemase_N"/>
    <property type="match status" value="1"/>
</dbReference>
<evidence type="ECO:0000313" key="10">
    <source>
        <dbReference type="EMBL" id="RGJ94318.1"/>
    </source>
</evidence>
<evidence type="ECO:0000256" key="3">
    <source>
        <dbReference type="ARBA" id="ARBA00022898"/>
    </source>
</evidence>
<dbReference type="Proteomes" id="UP000260844">
    <property type="component" value="Unassembled WGS sequence"/>
</dbReference>
<dbReference type="EMBL" id="QSPV01000005">
    <property type="protein sequence ID" value="RGJ94318.1"/>
    <property type="molecule type" value="Genomic_DNA"/>
</dbReference>
<comment type="catalytic activity">
    <reaction evidence="1 5">
        <text>L-alanine = D-alanine</text>
        <dbReference type="Rhea" id="RHEA:20249"/>
        <dbReference type="ChEBI" id="CHEBI:57416"/>
        <dbReference type="ChEBI" id="CHEBI:57972"/>
        <dbReference type="EC" id="5.1.1.1"/>
    </reaction>
</comment>
<dbReference type="PANTHER" id="PTHR30511">
    <property type="entry name" value="ALANINE RACEMASE"/>
    <property type="match status" value="1"/>
</dbReference>
<keyword evidence="3 5" id="KW-0663">Pyridoxal phosphate</keyword>
<evidence type="ECO:0000256" key="2">
    <source>
        <dbReference type="ARBA" id="ARBA00001933"/>
    </source>
</evidence>
<dbReference type="PANTHER" id="PTHR30511:SF0">
    <property type="entry name" value="ALANINE RACEMASE, CATABOLIC-RELATED"/>
    <property type="match status" value="1"/>
</dbReference>
<dbReference type="PROSITE" id="PS00395">
    <property type="entry name" value="ALANINE_RACEMASE"/>
    <property type="match status" value="1"/>
</dbReference>
<dbReference type="FunFam" id="3.20.20.10:FF:000002">
    <property type="entry name" value="Alanine racemase"/>
    <property type="match status" value="1"/>
</dbReference>
<name>A0A8B2Z2G4_BACUN</name>
<dbReference type="CDD" id="cd00430">
    <property type="entry name" value="PLPDE_III_AR"/>
    <property type="match status" value="1"/>
</dbReference>
<dbReference type="EMBL" id="JAQNRK010000002">
    <property type="protein sequence ID" value="MDC1793208.1"/>
    <property type="molecule type" value="Genomic_DNA"/>
</dbReference>
<feature type="active site" description="Proton acceptor; specific for L-alanine" evidence="5">
    <location>
        <position position="273"/>
    </location>
</feature>
<dbReference type="RefSeq" id="WP_117689017.1">
    <property type="nucleotide sequence ID" value="NZ_CALNHV010000002.1"/>
</dbReference>
<dbReference type="GO" id="GO:0008784">
    <property type="term" value="F:alanine racemase activity"/>
    <property type="evidence" value="ECO:0007669"/>
    <property type="project" value="UniProtKB-UniRule"/>
</dbReference>
<proteinExistence type="inferred from homology"/>
<dbReference type="SMART" id="SM01005">
    <property type="entry name" value="Ala_racemase_C"/>
    <property type="match status" value="1"/>
</dbReference>
<dbReference type="GO" id="GO:0030170">
    <property type="term" value="F:pyridoxal phosphate binding"/>
    <property type="evidence" value="ECO:0007669"/>
    <property type="project" value="UniProtKB-UniRule"/>
</dbReference>
<dbReference type="PRINTS" id="PR00992">
    <property type="entry name" value="ALARACEMASE"/>
</dbReference>
<dbReference type="Gene3D" id="2.40.37.10">
    <property type="entry name" value="Lyase, Ornithine Decarboxylase, Chain A, domain 1"/>
    <property type="match status" value="1"/>
</dbReference>
<dbReference type="NCBIfam" id="TIGR00492">
    <property type="entry name" value="alr"/>
    <property type="match status" value="1"/>
</dbReference>
<dbReference type="InterPro" id="IPR000821">
    <property type="entry name" value="Ala_racemase"/>
</dbReference>